<keyword evidence="3" id="KW-0597">Phosphoprotein</keyword>
<accession>A0A9X1T2E9</accession>
<keyword evidence="5 9" id="KW-0418">Kinase</keyword>
<evidence type="ECO:0000256" key="7">
    <source>
        <dbReference type="SAM" id="Phobius"/>
    </source>
</evidence>
<dbReference type="Gene3D" id="1.10.287.130">
    <property type="match status" value="1"/>
</dbReference>
<dbReference type="GO" id="GO:0000155">
    <property type="term" value="F:phosphorelay sensor kinase activity"/>
    <property type="evidence" value="ECO:0007669"/>
    <property type="project" value="InterPro"/>
</dbReference>
<dbReference type="RefSeq" id="WP_231816136.1">
    <property type="nucleotide sequence ID" value="NZ_JAJOZR010000012.1"/>
</dbReference>
<evidence type="ECO:0000313" key="10">
    <source>
        <dbReference type="Proteomes" id="UP001139089"/>
    </source>
</evidence>
<evidence type="ECO:0000256" key="3">
    <source>
        <dbReference type="ARBA" id="ARBA00022553"/>
    </source>
</evidence>
<dbReference type="Pfam" id="PF00512">
    <property type="entry name" value="HisKA"/>
    <property type="match status" value="1"/>
</dbReference>
<comment type="caution">
    <text evidence="9">The sequence shown here is derived from an EMBL/GenBank/DDBJ whole genome shotgun (WGS) entry which is preliminary data.</text>
</comment>
<organism evidence="9 10">
    <name type="scientific">Rhizobium quercicola</name>
    <dbReference type="NCBI Taxonomy" id="2901226"/>
    <lineage>
        <taxon>Bacteria</taxon>
        <taxon>Pseudomonadati</taxon>
        <taxon>Pseudomonadota</taxon>
        <taxon>Alphaproteobacteria</taxon>
        <taxon>Hyphomicrobiales</taxon>
        <taxon>Rhizobiaceae</taxon>
        <taxon>Rhizobium/Agrobacterium group</taxon>
        <taxon>Rhizobium</taxon>
    </lineage>
</organism>
<evidence type="ECO:0000259" key="8">
    <source>
        <dbReference type="PROSITE" id="PS50109"/>
    </source>
</evidence>
<dbReference type="SUPFAM" id="SSF55874">
    <property type="entry name" value="ATPase domain of HSP90 chaperone/DNA topoisomerase II/histidine kinase"/>
    <property type="match status" value="1"/>
</dbReference>
<dbReference type="CDD" id="cd00082">
    <property type="entry name" value="HisKA"/>
    <property type="match status" value="1"/>
</dbReference>
<evidence type="ECO:0000256" key="5">
    <source>
        <dbReference type="ARBA" id="ARBA00022777"/>
    </source>
</evidence>
<keyword evidence="4" id="KW-0808">Transferase</keyword>
<dbReference type="InterPro" id="IPR036890">
    <property type="entry name" value="HATPase_C_sf"/>
</dbReference>
<dbReference type="SUPFAM" id="SSF47384">
    <property type="entry name" value="Homodimeric domain of signal transducing histidine kinase"/>
    <property type="match status" value="1"/>
</dbReference>
<dbReference type="EC" id="2.7.13.3" evidence="2"/>
<dbReference type="InterPro" id="IPR003661">
    <property type="entry name" value="HisK_dim/P_dom"/>
</dbReference>
<dbReference type="InterPro" id="IPR036097">
    <property type="entry name" value="HisK_dim/P_sf"/>
</dbReference>
<keyword evidence="7" id="KW-0812">Transmembrane</keyword>
<proteinExistence type="predicted"/>
<evidence type="ECO:0000256" key="2">
    <source>
        <dbReference type="ARBA" id="ARBA00012438"/>
    </source>
</evidence>
<feature type="transmembrane region" description="Helical" evidence="7">
    <location>
        <begin position="35"/>
        <end position="58"/>
    </location>
</feature>
<dbReference type="InterPro" id="IPR005467">
    <property type="entry name" value="His_kinase_dom"/>
</dbReference>
<gene>
    <name evidence="9" type="ORF">LRX75_18475</name>
</gene>
<protein>
    <recommendedName>
        <fullName evidence="2">histidine kinase</fullName>
        <ecNumber evidence="2">2.7.13.3</ecNumber>
    </recommendedName>
</protein>
<name>A0A9X1T2E9_9HYPH</name>
<sequence>MTIVRNIAGRFASRVDDAARLWLPRPAPTERELSAIRTVAACALIAFPVAPLALAAVLPLSLALPVGAGLVGALTLVGGLAAVGLAGREAQPLPPAETPVAPAARAYDLFSGLVTLHDLRGSVTSVHGRDAAGFLAWMRDPTGRGFIEQIHVSDRIAFLRAIDAIRLGADAETVELRLERGSMTEGGAQLLHMRCELAAIVEGGALSAILVQSRDISAEVALKADAASKAAAAESANDAKTRFLAAVSHELRTPLNAILGFSDILSGEYFGRLENDRQREYVALINQSGAHLLSVVNTMLDMSKIEAGRYELIAEPFVVADAVSACEAMLGLQAEAKGVKLASRVMRGVGEVHADRRAVQQILINLVGNAIKFTDAGGIVTVDAEIVGADLRLTVSDTGIGIPAEKLASLGQAFMQVENEYTRKYEGTGLGLALVKGLVALHGGRFEISSRPREGTAIRISLPLDGSGIRDADHLADADSVADFPPRLKSQAGSTSLNPATDASGVEKGGAADGEAYAKTA</sequence>
<reference evidence="9" key="1">
    <citation type="submission" date="2021-12" db="EMBL/GenBank/DDBJ databases">
        <authorList>
            <person name="Li Y."/>
        </authorList>
    </citation>
    <scope>NUCLEOTIDE SEQUENCE</scope>
    <source>
        <strain evidence="9">DKSPLA3</strain>
    </source>
</reference>
<keyword evidence="7" id="KW-0472">Membrane</keyword>
<dbReference type="EMBL" id="JAJOZR010000012">
    <property type="protein sequence ID" value="MCD7111024.1"/>
    <property type="molecule type" value="Genomic_DNA"/>
</dbReference>
<keyword evidence="7" id="KW-1133">Transmembrane helix</keyword>
<evidence type="ECO:0000313" key="9">
    <source>
        <dbReference type="EMBL" id="MCD7111024.1"/>
    </source>
</evidence>
<dbReference type="CDD" id="cd16922">
    <property type="entry name" value="HATPase_EvgS-ArcB-TorS-like"/>
    <property type="match status" value="1"/>
</dbReference>
<dbReference type="Proteomes" id="UP001139089">
    <property type="component" value="Unassembled WGS sequence"/>
</dbReference>
<dbReference type="Gene3D" id="3.30.565.10">
    <property type="entry name" value="Histidine kinase-like ATPase, C-terminal domain"/>
    <property type="match status" value="1"/>
</dbReference>
<dbReference type="SMART" id="SM00387">
    <property type="entry name" value="HATPase_c"/>
    <property type="match status" value="1"/>
</dbReference>
<dbReference type="SMART" id="SM00388">
    <property type="entry name" value="HisKA"/>
    <property type="match status" value="1"/>
</dbReference>
<feature type="compositionally biased region" description="Polar residues" evidence="6">
    <location>
        <begin position="491"/>
        <end position="501"/>
    </location>
</feature>
<dbReference type="AlphaFoldDB" id="A0A9X1T2E9"/>
<keyword evidence="10" id="KW-1185">Reference proteome</keyword>
<dbReference type="Pfam" id="PF02518">
    <property type="entry name" value="HATPase_c"/>
    <property type="match status" value="1"/>
</dbReference>
<dbReference type="PANTHER" id="PTHR43047">
    <property type="entry name" value="TWO-COMPONENT HISTIDINE PROTEIN KINASE"/>
    <property type="match status" value="1"/>
</dbReference>
<feature type="region of interest" description="Disordered" evidence="6">
    <location>
        <begin position="484"/>
        <end position="521"/>
    </location>
</feature>
<evidence type="ECO:0000256" key="4">
    <source>
        <dbReference type="ARBA" id="ARBA00022679"/>
    </source>
</evidence>
<feature type="domain" description="Histidine kinase" evidence="8">
    <location>
        <begin position="246"/>
        <end position="466"/>
    </location>
</feature>
<dbReference type="InterPro" id="IPR004358">
    <property type="entry name" value="Sig_transdc_His_kin-like_C"/>
</dbReference>
<evidence type="ECO:0000256" key="6">
    <source>
        <dbReference type="SAM" id="MobiDB-lite"/>
    </source>
</evidence>
<comment type="catalytic activity">
    <reaction evidence="1">
        <text>ATP + protein L-histidine = ADP + protein N-phospho-L-histidine.</text>
        <dbReference type="EC" id="2.7.13.3"/>
    </reaction>
</comment>
<dbReference type="InterPro" id="IPR003594">
    <property type="entry name" value="HATPase_dom"/>
</dbReference>
<evidence type="ECO:0000256" key="1">
    <source>
        <dbReference type="ARBA" id="ARBA00000085"/>
    </source>
</evidence>
<dbReference type="PROSITE" id="PS50109">
    <property type="entry name" value="HIS_KIN"/>
    <property type="match status" value="1"/>
</dbReference>
<dbReference type="PRINTS" id="PR00344">
    <property type="entry name" value="BCTRLSENSOR"/>
</dbReference>